<dbReference type="Proteomes" id="UP000292627">
    <property type="component" value="Unassembled WGS sequence"/>
</dbReference>
<gene>
    <name evidence="3" type="ORF">EA660_02465</name>
</gene>
<feature type="region of interest" description="Disordered" evidence="2">
    <location>
        <begin position="215"/>
        <end position="237"/>
    </location>
</feature>
<organism evidence="3 4">
    <name type="scientific">Pseudoxanthomonas winnipegensis</name>
    <dbReference type="NCBI Taxonomy" id="2480810"/>
    <lineage>
        <taxon>Bacteria</taxon>
        <taxon>Pseudomonadati</taxon>
        <taxon>Pseudomonadota</taxon>
        <taxon>Gammaproteobacteria</taxon>
        <taxon>Lysobacterales</taxon>
        <taxon>Lysobacteraceae</taxon>
        <taxon>Pseudoxanthomonas</taxon>
    </lineage>
</organism>
<reference evidence="3 4" key="1">
    <citation type="submission" date="2019-02" db="EMBL/GenBank/DDBJ databases">
        <title>WGS of Pseudoxanthomonas species novum from clinical isolates.</title>
        <authorList>
            <person name="Bernier A.-M."/>
            <person name="Bernard K."/>
            <person name="Vachon A."/>
        </authorList>
    </citation>
    <scope>NUCLEOTIDE SEQUENCE [LARGE SCALE GENOMIC DNA]</scope>
    <source>
        <strain evidence="3 4">NML171200</strain>
    </source>
</reference>
<evidence type="ECO:0000256" key="2">
    <source>
        <dbReference type="SAM" id="MobiDB-lite"/>
    </source>
</evidence>
<evidence type="ECO:0000313" key="4">
    <source>
        <dbReference type="Proteomes" id="UP000292627"/>
    </source>
</evidence>
<dbReference type="InterPro" id="IPR012434">
    <property type="entry name" value="DUF1631"/>
</dbReference>
<name>A0A4Q8LGZ6_9GAMM</name>
<keyword evidence="1" id="KW-0175">Coiled coil</keyword>
<dbReference type="RefSeq" id="WP_130550004.1">
    <property type="nucleotide sequence ID" value="NZ_SHMC01000001.1"/>
</dbReference>
<evidence type="ECO:0000256" key="1">
    <source>
        <dbReference type="SAM" id="Coils"/>
    </source>
</evidence>
<sequence length="789" mass="86151">MSSYADFQHGLGRSPRLLEQARRTVLPALTAAFGDALGRFDDALFDRAERAGPAQMSFLDGMRELRRQREPSVARFRDHLEKAWRALEEGKPLSVDTALTDANVTGLSLLSETELESRLAARNLASVVGRDCRQVLQRLDRRLALIAGVEALDAEHNPIGAEHIGVALHEAFAPCDFALEVRLTVLKLGERELVPQLGRIYDTLDLLLAQAGVATEQPGAARRPTPRPPSPPPAIPGLESVELRQADAEGQAAVNDDDALPAWMARFSERMGSPQRWSGEGGGNEGYGAWTGAQAPLAPGAQGVLLEALHHLLQESRSQRVGDAAPGEGRGPGVEGVDSRSLSKREMLSVLSMLQSTPSDTLQHVAAGSSNESLAQRLKNEVIENASRLGMEPGATRLSPVDEDAIDLVGMLFDVMLDERDLETHSRELMGKLVVPFVKVALLDRRMFVQKTHPARRLLNVLAEACEGNTGESQADRTLLAKVEEVVDRLVTEFNENLAIFQTLEEEFRDFLGQHKRRIEIAERRATELQRGQERLEAARARAAVELGKRLEGRRVPQAIEDFLRQPWAHHLTMALLREGEDSQMAASALALADGVLHELAEAQAQVVGKPWLSEWRHGLIKVFSSVGMGGEAAGAAIDALHDTLQAVSVSRPDLERALPDLPPVAEPAAQAAAAQSPSLALVGGTDALEFDSADAEHFRGLPIGTWLDFIDKDNKVQAGKLSWVSPISARLLFVNRRGVRFCVASPEELAVMVRLGRLRRHRHEDAFDSAMQGVIDRLDEVLRQPGQS</sequence>
<evidence type="ECO:0000313" key="3">
    <source>
        <dbReference type="EMBL" id="TAA28469.1"/>
    </source>
</evidence>
<feature type="region of interest" description="Disordered" evidence="2">
    <location>
        <begin position="318"/>
        <end position="340"/>
    </location>
</feature>
<dbReference type="OrthoDB" id="6188167at2"/>
<dbReference type="EMBL" id="SHMC01000001">
    <property type="protein sequence ID" value="TAA28469.1"/>
    <property type="molecule type" value="Genomic_DNA"/>
</dbReference>
<feature type="compositionally biased region" description="Pro residues" evidence="2">
    <location>
        <begin position="226"/>
        <end position="235"/>
    </location>
</feature>
<comment type="caution">
    <text evidence="3">The sequence shown here is derived from an EMBL/GenBank/DDBJ whole genome shotgun (WGS) entry which is preliminary data.</text>
</comment>
<protein>
    <submittedName>
        <fullName evidence="3">DUF1631 domain-containing protein</fullName>
    </submittedName>
</protein>
<feature type="coiled-coil region" evidence="1">
    <location>
        <begin position="512"/>
        <end position="539"/>
    </location>
</feature>
<accession>A0A4Q8LGZ6</accession>
<dbReference type="AlphaFoldDB" id="A0A4Q8LGZ6"/>
<dbReference type="Pfam" id="PF07793">
    <property type="entry name" value="DUF1631"/>
    <property type="match status" value="1"/>
</dbReference>
<proteinExistence type="predicted"/>